<dbReference type="SUPFAM" id="SSF50965">
    <property type="entry name" value="Galactose oxidase, central domain"/>
    <property type="match status" value="1"/>
</dbReference>
<evidence type="ECO:0000313" key="1">
    <source>
        <dbReference type="EMBL" id="KAK4416002.1"/>
    </source>
</evidence>
<dbReference type="InterPro" id="IPR011043">
    <property type="entry name" value="Gal_Oxase/kelch_b-propeller"/>
</dbReference>
<organism evidence="1 2">
    <name type="scientific">Sesamum alatum</name>
    <dbReference type="NCBI Taxonomy" id="300844"/>
    <lineage>
        <taxon>Eukaryota</taxon>
        <taxon>Viridiplantae</taxon>
        <taxon>Streptophyta</taxon>
        <taxon>Embryophyta</taxon>
        <taxon>Tracheophyta</taxon>
        <taxon>Spermatophyta</taxon>
        <taxon>Magnoliopsida</taxon>
        <taxon>eudicotyledons</taxon>
        <taxon>Gunneridae</taxon>
        <taxon>Pentapetalae</taxon>
        <taxon>asterids</taxon>
        <taxon>lamiids</taxon>
        <taxon>Lamiales</taxon>
        <taxon>Pedaliaceae</taxon>
        <taxon>Sesamum</taxon>
    </lineage>
</organism>
<name>A0AAE1XQ48_9LAMI</name>
<comment type="caution">
    <text evidence="1">The sequence shown here is derived from an EMBL/GenBank/DDBJ whole genome shotgun (WGS) entry which is preliminary data.</text>
</comment>
<sequence length="454" mass="52132">MAKLKRFLHFVYRFKRTRKVYRNLKELSKRRLKPDARRPPRRRYICFQAESNMAESYEEESHVVHLYYAVKVVGPSYYERGNQDEEFPEIRPIFVTECEYRRWFGFGSAIYTLGRCCSPAHSDNGSACRESCFQYFRFAGDDSRERSWIGLPPPSRLRCACAAASMDGRLYLFGKSNTRFGFVEVESSDDEEGEIEEDDGDGEEPWLEVFDPVRGSWVAPADQPPLFPDSVSIESPMYAVGWPPRRILLSSLSTDHFPYKFGYNVIDNRWEHVYQESEGVIASVPDDALLVNDDTFYYVSAAHGRLCAYEIEAGACFAAPLENALAAKAEEGGLDLLHIDGDKFCFIWDEIHNTVHKVLHCMKFSVSKVVDTSAREALGLNGSLAITTLSHKSFLVDNFTRRGRANWLEGDWERIEEVAFESPMREMVNVVEPESTETIASMVDEIRRKMRHWG</sequence>
<dbReference type="AlphaFoldDB" id="A0AAE1XQ48"/>
<dbReference type="EMBL" id="JACGWO010000011">
    <property type="protein sequence ID" value="KAK4416002.1"/>
    <property type="molecule type" value="Genomic_DNA"/>
</dbReference>
<keyword evidence="2" id="KW-1185">Reference proteome</keyword>
<protein>
    <submittedName>
        <fullName evidence="1">Uncharacterized protein</fullName>
    </submittedName>
</protein>
<dbReference type="Gene3D" id="2.120.10.80">
    <property type="entry name" value="Kelch-type beta propeller"/>
    <property type="match status" value="1"/>
</dbReference>
<gene>
    <name evidence="1" type="ORF">Salat_2707600</name>
</gene>
<reference evidence="1" key="1">
    <citation type="submission" date="2020-06" db="EMBL/GenBank/DDBJ databases">
        <authorList>
            <person name="Li T."/>
            <person name="Hu X."/>
            <person name="Zhang T."/>
            <person name="Song X."/>
            <person name="Zhang H."/>
            <person name="Dai N."/>
            <person name="Sheng W."/>
            <person name="Hou X."/>
            <person name="Wei L."/>
        </authorList>
    </citation>
    <scope>NUCLEOTIDE SEQUENCE</scope>
    <source>
        <strain evidence="1">3651</strain>
        <tissue evidence="1">Leaf</tissue>
    </source>
</reference>
<proteinExistence type="predicted"/>
<dbReference type="Proteomes" id="UP001293254">
    <property type="component" value="Unassembled WGS sequence"/>
</dbReference>
<reference evidence="1" key="2">
    <citation type="journal article" date="2024" name="Plant">
        <title>Genomic evolution and insights into agronomic trait innovations of Sesamum species.</title>
        <authorList>
            <person name="Miao H."/>
            <person name="Wang L."/>
            <person name="Qu L."/>
            <person name="Liu H."/>
            <person name="Sun Y."/>
            <person name="Le M."/>
            <person name="Wang Q."/>
            <person name="Wei S."/>
            <person name="Zheng Y."/>
            <person name="Lin W."/>
            <person name="Duan Y."/>
            <person name="Cao H."/>
            <person name="Xiong S."/>
            <person name="Wang X."/>
            <person name="Wei L."/>
            <person name="Li C."/>
            <person name="Ma Q."/>
            <person name="Ju M."/>
            <person name="Zhao R."/>
            <person name="Li G."/>
            <person name="Mu C."/>
            <person name="Tian Q."/>
            <person name="Mei H."/>
            <person name="Zhang T."/>
            <person name="Gao T."/>
            <person name="Zhang H."/>
        </authorList>
    </citation>
    <scope>NUCLEOTIDE SEQUENCE</scope>
    <source>
        <strain evidence="1">3651</strain>
    </source>
</reference>
<dbReference type="InterPro" id="IPR015915">
    <property type="entry name" value="Kelch-typ_b-propeller"/>
</dbReference>
<evidence type="ECO:0000313" key="2">
    <source>
        <dbReference type="Proteomes" id="UP001293254"/>
    </source>
</evidence>
<accession>A0AAE1XQ48</accession>